<comment type="caution">
    <text evidence="2">The sequence shown here is derived from an EMBL/GenBank/DDBJ whole genome shotgun (WGS) entry which is preliminary data.</text>
</comment>
<proteinExistence type="predicted"/>
<evidence type="ECO:0000313" key="2">
    <source>
        <dbReference type="EMBL" id="EJX01738.1"/>
    </source>
</evidence>
<gene>
    <name evidence="2" type="ORF">EVA_10155</name>
</gene>
<feature type="region of interest" description="Disordered" evidence="1">
    <location>
        <begin position="1"/>
        <end position="25"/>
    </location>
</feature>
<protein>
    <submittedName>
        <fullName evidence="2">Uncharacterized protein</fullName>
    </submittedName>
</protein>
<organism evidence="2">
    <name type="scientific">gut metagenome</name>
    <dbReference type="NCBI Taxonomy" id="749906"/>
    <lineage>
        <taxon>unclassified sequences</taxon>
        <taxon>metagenomes</taxon>
        <taxon>organismal metagenomes</taxon>
    </lineage>
</organism>
<name>J9GIG0_9ZZZZ</name>
<accession>J9GIG0</accession>
<evidence type="ECO:0000256" key="1">
    <source>
        <dbReference type="SAM" id="MobiDB-lite"/>
    </source>
</evidence>
<feature type="compositionally biased region" description="Polar residues" evidence="1">
    <location>
        <begin position="14"/>
        <end position="25"/>
    </location>
</feature>
<dbReference type="AlphaFoldDB" id="J9GIG0"/>
<reference evidence="2" key="1">
    <citation type="journal article" date="2012" name="PLoS ONE">
        <title>Gene sets for utilization of primary and secondary nutrition supplies in the distal gut of endangered iberian lynx.</title>
        <authorList>
            <person name="Alcaide M."/>
            <person name="Messina E."/>
            <person name="Richter M."/>
            <person name="Bargiela R."/>
            <person name="Peplies J."/>
            <person name="Huws S.A."/>
            <person name="Newbold C.J."/>
            <person name="Golyshin P.N."/>
            <person name="Simon M.A."/>
            <person name="Lopez G."/>
            <person name="Yakimov M.M."/>
            <person name="Ferrer M."/>
        </authorList>
    </citation>
    <scope>NUCLEOTIDE SEQUENCE</scope>
</reference>
<dbReference type="EMBL" id="AMCI01002838">
    <property type="protein sequence ID" value="EJX01738.1"/>
    <property type="molecule type" value="Genomic_DNA"/>
</dbReference>
<sequence>MSYSSTARPLRFGSTRTPKRSASVSLSMIAPATSAAV</sequence>